<comment type="similarity">
    <text evidence="1">Belongs to the small GTPase superfamily. Rab family.</text>
</comment>
<evidence type="ECO:0000313" key="11">
    <source>
        <dbReference type="Proteomes" id="UP001209540"/>
    </source>
</evidence>
<dbReference type="InterPro" id="IPR001806">
    <property type="entry name" value="Small_GTPase"/>
</dbReference>
<sequence>MRVLEHDYLFKLLLIGSSGVGKTCLLMRFADGKYPEQYASTIGVDFKEKVINIADERVKLQIWDTAGQERFRSIVSSYYKGAHGIFIVYDVTNRNSFNDIKLWLRDIDKYASDDVCKLLIGNKSDMEQRQVTIAEGQELADSLGIPFLETSAKDSANVDGAFLKMVQETQLARAQRIQDRIQSDQRFQQLNNASNSVDIHHRSTHHHNNNGQEGGGPFAGCCS</sequence>
<feature type="compositionally biased region" description="Gly residues" evidence="9">
    <location>
        <begin position="212"/>
        <end position="223"/>
    </location>
</feature>
<dbReference type="PROSITE" id="PS51421">
    <property type="entry name" value="RAS"/>
    <property type="match status" value="1"/>
</dbReference>
<dbReference type="FunFam" id="3.40.50.300:FF:001018">
    <property type="entry name" value="Rab family GTPase"/>
    <property type="match status" value="1"/>
</dbReference>
<dbReference type="GO" id="GO:0005525">
    <property type="term" value="F:GTP binding"/>
    <property type="evidence" value="ECO:0007669"/>
    <property type="project" value="UniProtKB-KW"/>
</dbReference>
<dbReference type="InterPro" id="IPR005225">
    <property type="entry name" value="Small_GTP-bd"/>
</dbReference>
<comment type="caution">
    <text evidence="10">The sequence shown here is derived from an EMBL/GenBank/DDBJ whole genome shotgun (WGS) entry which is preliminary data.</text>
</comment>
<keyword evidence="2" id="KW-0547">Nucleotide-binding</keyword>
<evidence type="ECO:0000256" key="6">
    <source>
        <dbReference type="ARBA" id="ARBA00053444"/>
    </source>
</evidence>
<evidence type="ECO:0000256" key="8">
    <source>
        <dbReference type="ARBA" id="ARBA00081865"/>
    </source>
</evidence>
<comment type="function">
    <text evidence="6">Protein transport. Probably involved in vesicular traffic from ER to Golgi.</text>
</comment>
<name>A0AAD5K0E5_9FUNG</name>
<dbReference type="SMART" id="SM00176">
    <property type="entry name" value="RAN"/>
    <property type="match status" value="1"/>
</dbReference>
<evidence type="ECO:0000256" key="4">
    <source>
        <dbReference type="ARBA" id="ARBA00023288"/>
    </source>
</evidence>
<dbReference type="EMBL" id="JAIXMP010000051">
    <property type="protein sequence ID" value="KAI9245511.1"/>
    <property type="molecule type" value="Genomic_DNA"/>
</dbReference>
<reference evidence="10" key="1">
    <citation type="journal article" date="2022" name="IScience">
        <title>Evolution of zygomycete secretomes and the origins of terrestrial fungal ecologies.</title>
        <authorList>
            <person name="Chang Y."/>
            <person name="Wang Y."/>
            <person name="Mondo S."/>
            <person name="Ahrendt S."/>
            <person name="Andreopoulos W."/>
            <person name="Barry K."/>
            <person name="Beard J."/>
            <person name="Benny G.L."/>
            <person name="Blankenship S."/>
            <person name="Bonito G."/>
            <person name="Cuomo C."/>
            <person name="Desiro A."/>
            <person name="Gervers K.A."/>
            <person name="Hundley H."/>
            <person name="Kuo A."/>
            <person name="LaButti K."/>
            <person name="Lang B.F."/>
            <person name="Lipzen A."/>
            <person name="O'Donnell K."/>
            <person name="Pangilinan J."/>
            <person name="Reynolds N."/>
            <person name="Sandor L."/>
            <person name="Smith M.E."/>
            <person name="Tsang A."/>
            <person name="Grigoriev I.V."/>
            <person name="Stajich J.E."/>
            <person name="Spatafora J.W."/>
        </authorList>
    </citation>
    <scope>NUCLEOTIDE SEQUENCE</scope>
    <source>
        <strain evidence="10">RSA 2281</strain>
    </source>
</reference>
<comment type="subcellular location">
    <subcellularLocation>
        <location evidence="5">Endomembrane system</location>
        <topology evidence="5">Lipid-anchor</topology>
        <orientation evidence="5">Cytoplasmic side</orientation>
    </subcellularLocation>
</comment>
<evidence type="ECO:0000256" key="9">
    <source>
        <dbReference type="SAM" id="MobiDB-lite"/>
    </source>
</evidence>
<evidence type="ECO:0000256" key="1">
    <source>
        <dbReference type="ARBA" id="ARBA00006270"/>
    </source>
</evidence>
<dbReference type="Proteomes" id="UP001209540">
    <property type="component" value="Unassembled WGS sequence"/>
</dbReference>
<dbReference type="NCBIfam" id="TIGR00231">
    <property type="entry name" value="small_GTP"/>
    <property type="match status" value="1"/>
</dbReference>
<dbReference type="AlphaFoldDB" id="A0AAD5K0E5"/>
<dbReference type="SUPFAM" id="SSF52540">
    <property type="entry name" value="P-loop containing nucleoside triphosphate hydrolases"/>
    <property type="match status" value="1"/>
</dbReference>
<dbReference type="InterPro" id="IPR027417">
    <property type="entry name" value="P-loop_NTPase"/>
</dbReference>
<dbReference type="GO" id="GO:0003924">
    <property type="term" value="F:GTPase activity"/>
    <property type="evidence" value="ECO:0007669"/>
    <property type="project" value="InterPro"/>
</dbReference>
<evidence type="ECO:0000256" key="5">
    <source>
        <dbReference type="ARBA" id="ARBA00046278"/>
    </source>
</evidence>
<keyword evidence="3" id="KW-0342">GTP-binding</keyword>
<dbReference type="SMART" id="SM00175">
    <property type="entry name" value="RAB"/>
    <property type="match status" value="1"/>
</dbReference>
<evidence type="ECO:0000256" key="2">
    <source>
        <dbReference type="ARBA" id="ARBA00022741"/>
    </source>
</evidence>
<keyword evidence="11" id="KW-1185">Reference proteome</keyword>
<evidence type="ECO:0000313" key="10">
    <source>
        <dbReference type="EMBL" id="KAI9245511.1"/>
    </source>
</evidence>
<dbReference type="PANTHER" id="PTHR47980">
    <property type="entry name" value="LD44762P"/>
    <property type="match status" value="1"/>
</dbReference>
<dbReference type="GO" id="GO:0012505">
    <property type="term" value="C:endomembrane system"/>
    <property type="evidence" value="ECO:0007669"/>
    <property type="project" value="UniProtKB-SubCell"/>
</dbReference>
<dbReference type="Gene3D" id="3.40.50.300">
    <property type="entry name" value="P-loop containing nucleotide triphosphate hydrolases"/>
    <property type="match status" value="1"/>
</dbReference>
<dbReference type="InterPro" id="IPR050305">
    <property type="entry name" value="Small_GTPase_Rab"/>
</dbReference>
<gene>
    <name evidence="10" type="ORF">BDA99DRAFT_527904</name>
</gene>
<reference evidence="10" key="2">
    <citation type="submission" date="2023-02" db="EMBL/GenBank/DDBJ databases">
        <authorList>
            <consortium name="DOE Joint Genome Institute"/>
            <person name="Mondo S.J."/>
            <person name="Chang Y."/>
            <person name="Wang Y."/>
            <person name="Ahrendt S."/>
            <person name="Andreopoulos W."/>
            <person name="Barry K."/>
            <person name="Beard J."/>
            <person name="Benny G.L."/>
            <person name="Blankenship S."/>
            <person name="Bonito G."/>
            <person name="Cuomo C."/>
            <person name="Desiro A."/>
            <person name="Gervers K.A."/>
            <person name="Hundley H."/>
            <person name="Kuo A."/>
            <person name="LaButti K."/>
            <person name="Lang B.F."/>
            <person name="Lipzen A."/>
            <person name="O'Donnell K."/>
            <person name="Pangilinan J."/>
            <person name="Reynolds N."/>
            <person name="Sandor L."/>
            <person name="Smith M.W."/>
            <person name="Tsang A."/>
            <person name="Grigoriev I.V."/>
            <person name="Stajich J.E."/>
            <person name="Spatafora J.W."/>
        </authorList>
    </citation>
    <scope>NUCLEOTIDE SEQUENCE</scope>
    <source>
        <strain evidence="10">RSA 2281</strain>
    </source>
</reference>
<dbReference type="PROSITE" id="PS51420">
    <property type="entry name" value="RHO"/>
    <property type="match status" value="1"/>
</dbReference>
<keyword evidence="4" id="KW-0449">Lipoprotein</keyword>
<feature type="region of interest" description="Disordered" evidence="9">
    <location>
        <begin position="200"/>
        <end position="223"/>
    </location>
</feature>
<dbReference type="SMART" id="SM00174">
    <property type="entry name" value="RHO"/>
    <property type="match status" value="1"/>
</dbReference>
<evidence type="ECO:0000256" key="7">
    <source>
        <dbReference type="ARBA" id="ARBA00067099"/>
    </source>
</evidence>
<dbReference type="PROSITE" id="PS51419">
    <property type="entry name" value="RAB"/>
    <property type="match status" value="1"/>
</dbReference>
<organism evidence="10 11">
    <name type="scientific">Phascolomyces articulosus</name>
    <dbReference type="NCBI Taxonomy" id="60185"/>
    <lineage>
        <taxon>Eukaryota</taxon>
        <taxon>Fungi</taxon>
        <taxon>Fungi incertae sedis</taxon>
        <taxon>Mucoromycota</taxon>
        <taxon>Mucoromycotina</taxon>
        <taxon>Mucoromycetes</taxon>
        <taxon>Mucorales</taxon>
        <taxon>Lichtheimiaceae</taxon>
        <taxon>Phascolomyces</taxon>
    </lineage>
</organism>
<proteinExistence type="inferred from homology"/>
<accession>A0AAD5K0E5</accession>
<dbReference type="SMART" id="SM00173">
    <property type="entry name" value="RAS"/>
    <property type="match status" value="1"/>
</dbReference>
<protein>
    <recommendedName>
        <fullName evidence="7">Ras-related protein Rab-1</fullName>
    </recommendedName>
    <alternativeName>
        <fullName evidence="8">Small GTP-binding protein rab1</fullName>
    </alternativeName>
</protein>
<evidence type="ECO:0000256" key="3">
    <source>
        <dbReference type="ARBA" id="ARBA00023134"/>
    </source>
</evidence>
<dbReference type="Pfam" id="PF00071">
    <property type="entry name" value="Ras"/>
    <property type="match status" value="1"/>
</dbReference>
<dbReference type="PRINTS" id="PR00449">
    <property type="entry name" value="RASTRNSFRMNG"/>
</dbReference>